<dbReference type="Proteomes" id="UP000178585">
    <property type="component" value="Unassembled WGS sequence"/>
</dbReference>
<dbReference type="EMBL" id="MEWZ01000034">
    <property type="protein sequence ID" value="OGC85949.1"/>
    <property type="molecule type" value="Genomic_DNA"/>
</dbReference>
<dbReference type="Pfam" id="PF13847">
    <property type="entry name" value="Methyltransf_31"/>
    <property type="match status" value="1"/>
</dbReference>
<gene>
    <name evidence="2" type="ORF">A2949_01220</name>
</gene>
<evidence type="ECO:0000259" key="1">
    <source>
        <dbReference type="Pfam" id="PF13847"/>
    </source>
</evidence>
<evidence type="ECO:0000313" key="3">
    <source>
        <dbReference type="Proteomes" id="UP000178585"/>
    </source>
</evidence>
<dbReference type="STRING" id="1797245.A2949_01220"/>
<dbReference type="GO" id="GO:0008168">
    <property type="term" value="F:methyltransferase activity"/>
    <property type="evidence" value="ECO:0007669"/>
    <property type="project" value="TreeGrafter"/>
</dbReference>
<evidence type="ECO:0000313" key="2">
    <source>
        <dbReference type="EMBL" id="OGC85949.1"/>
    </source>
</evidence>
<feature type="domain" description="Methyltransferase" evidence="1">
    <location>
        <begin position="42"/>
        <end position="154"/>
    </location>
</feature>
<name>A0A1F4XW79_9BACT</name>
<organism evidence="2 3">
    <name type="scientific">Candidatus Adlerbacteria bacterium RIFCSPLOWO2_01_FULL_54_21b</name>
    <dbReference type="NCBI Taxonomy" id="1797245"/>
    <lineage>
        <taxon>Bacteria</taxon>
        <taxon>Candidatus Adleribacteriota</taxon>
    </lineage>
</organism>
<dbReference type="SUPFAM" id="SSF53335">
    <property type="entry name" value="S-adenosyl-L-methionine-dependent methyltransferases"/>
    <property type="match status" value="1"/>
</dbReference>
<proteinExistence type="predicted"/>
<dbReference type="AlphaFoldDB" id="A0A1F4XW79"/>
<accession>A0A1F4XW79</accession>
<sequence length="204" mass="22885">MFVKNYRFYALWIKYKFIQYNTGMEESSFLNPARTLAAVKLHEGMRVADFGCGSGFFTRAAARLVGQSGLVWAVDAHQDILSRVKNLSLQEGLTNVEVVHGDVERKGGSRLPEENFDLVIITNLLFGAEHKDMLAREAGRVLHKGGRVLVVDWRDSFGGLGPHKDHVVSSDHARTLFELHGFVWESEVPAGEFHWGFLARKKGS</sequence>
<dbReference type="InterPro" id="IPR029063">
    <property type="entry name" value="SAM-dependent_MTases_sf"/>
</dbReference>
<protein>
    <recommendedName>
        <fullName evidence="1">Methyltransferase domain-containing protein</fullName>
    </recommendedName>
</protein>
<comment type="caution">
    <text evidence="2">The sequence shown here is derived from an EMBL/GenBank/DDBJ whole genome shotgun (WGS) entry which is preliminary data.</text>
</comment>
<dbReference type="CDD" id="cd02440">
    <property type="entry name" value="AdoMet_MTases"/>
    <property type="match status" value="1"/>
</dbReference>
<reference evidence="2 3" key="1">
    <citation type="journal article" date="2016" name="Nat. Commun.">
        <title>Thousands of microbial genomes shed light on interconnected biogeochemical processes in an aquifer system.</title>
        <authorList>
            <person name="Anantharaman K."/>
            <person name="Brown C.T."/>
            <person name="Hug L.A."/>
            <person name="Sharon I."/>
            <person name="Castelle C.J."/>
            <person name="Probst A.J."/>
            <person name="Thomas B.C."/>
            <person name="Singh A."/>
            <person name="Wilkins M.J."/>
            <person name="Karaoz U."/>
            <person name="Brodie E.L."/>
            <person name="Williams K.H."/>
            <person name="Hubbard S.S."/>
            <person name="Banfield J.F."/>
        </authorList>
    </citation>
    <scope>NUCLEOTIDE SEQUENCE [LARGE SCALE GENOMIC DNA]</scope>
</reference>
<dbReference type="PANTHER" id="PTHR43591">
    <property type="entry name" value="METHYLTRANSFERASE"/>
    <property type="match status" value="1"/>
</dbReference>
<dbReference type="PANTHER" id="PTHR43591:SF24">
    <property type="entry name" value="2-METHOXY-6-POLYPRENYL-1,4-BENZOQUINOL METHYLASE, MITOCHONDRIAL"/>
    <property type="match status" value="1"/>
</dbReference>
<dbReference type="Gene3D" id="3.40.50.150">
    <property type="entry name" value="Vaccinia Virus protein VP39"/>
    <property type="match status" value="1"/>
</dbReference>
<dbReference type="InterPro" id="IPR025714">
    <property type="entry name" value="Methyltranfer_dom"/>
</dbReference>